<sequence>MIIYDKNNVKILDIPVDDTSYRYRAIRQGDKVFLYFSLTEHVEIPVYSYIEFQGQHYTLWSPTNLTKHGERNLEYTVEFGGWWELLNRTKYKFLSGKPHKLKFPLTATPRMFMQLLIDNLNLHDSGWTLGTCIEATEKALAFSHESCMEVLNRLADEFNSEFEFVGKKINFGKVEYYKGDPLPLSYGKGNGFKTGVARQNQGDKAPVTILYVQGGDRNIDSTKYGSGSLLLPKSQELEYQGRLYKTDADGMYITRADRELTVYNEDGYDATNIYPSRVGTISEVITVDKDKNFYDIKDNTIPDALDYSKCRIAGEKVTIIFQSGIMAGKEFDIEQTDKELTGYIHAERRFKIVPQEIDGTIMPDETFKPSVGDTYAIFNISLPDAYVCDNVTKTGASWDMFREAVQYMFENEEENFTFTGELDSMWSKKKWLEIGGKLQPGGYVLFSDKQFQPNGLLIRITGIKDYINKPHSPELELSNTPVAGFVSSELGKIDGNEVKDEGRHNDALSFTKRRWRDAVEGLSMLENAISGFSASINPITIQTMAMLIGDESLQFRFVNNKTSPTEIYPNFVYNQQTKVFTVPATILQHMTLGISKMSSSHTASEYKYWNMSAYTSPVLDDTTAMYLYSKCSKSGTTGTFLLSKTPYKMDPGDGYYYFLTGALSSEYEAERSFVTVYGFTEILPGRITVGMIVSPDGQTYFNVAQGEFGGKFVFKSASGYNNITDRPNLQPLYDGVNDALTDAENASNAANNAAGMANSKSTVYYYQPSGGMKVNDLWVDGTNIWRWSGSSWVKASAYDNTLTSINGGLITTGAIAFGSTGGMASSGTVRIWSGGRAGANGKPPATPTFRVYDTGNIESRGSMWIANNNGNKLAGFSGDGTSATSIRIWAGNETPANAPFRVTQDGSVYMNKGVIGGLTISDTSLESVMTYNRGKMIIDSAGGIYFNESNSRFARMGPYPLSMSSGIQTLLALCDSETDGGASKKTLATFRIGRSVNALLPQTWIDCDHQEGWGSKFKVESRYLGNADAQERTCINVGALMDFNQIKKISGQEPELYPMYWDNKSQYVCYKY</sequence>
<organism evidence="1 2">
    <name type="scientific">Parabacteroides chinchillae</name>
    <dbReference type="NCBI Taxonomy" id="871327"/>
    <lineage>
        <taxon>Bacteria</taxon>
        <taxon>Pseudomonadati</taxon>
        <taxon>Bacteroidota</taxon>
        <taxon>Bacteroidia</taxon>
        <taxon>Bacteroidales</taxon>
        <taxon>Tannerellaceae</taxon>
        <taxon>Parabacteroides</taxon>
    </lineage>
</organism>
<accession>A0A8G2BWC4</accession>
<evidence type="ECO:0008006" key="3">
    <source>
        <dbReference type="Google" id="ProtNLM"/>
    </source>
</evidence>
<reference evidence="1 2" key="1">
    <citation type="submission" date="2016-10" db="EMBL/GenBank/DDBJ databases">
        <authorList>
            <person name="Varghese N."/>
            <person name="Submissions S."/>
        </authorList>
    </citation>
    <scope>NUCLEOTIDE SEQUENCE [LARGE SCALE GENOMIC DNA]</scope>
    <source>
        <strain evidence="1 2">DSM 29073</strain>
    </source>
</reference>
<evidence type="ECO:0000313" key="1">
    <source>
        <dbReference type="EMBL" id="SEF85908.1"/>
    </source>
</evidence>
<gene>
    <name evidence="1" type="ORF">SAMN05444001_10897</name>
</gene>
<dbReference type="AlphaFoldDB" id="A0A8G2BWC4"/>
<dbReference type="RefSeq" id="WP_103983296.1">
    <property type="nucleotide sequence ID" value="NZ_FNVS01000008.1"/>
</dbReference>
<protein>
    <recommendedName>
        <fullName evidence="3">Prophage endopeptidase tail</fullName>
    </recommendedName>
</protein>
<keyword evidence="2" id="KW-1185">Reference proteome</keyword>
<evidence type="ECO:0000313" key="2">
    <source>
        <dbReference type="Proteomes" id="UP000236725"/>
    </source>
</evidence>
<name>A0A8G2BWC4_9BACT</name>
<dbReference type="EMBL" id="FNVS01000008">
    <property type="protein sequence ID" value="SEF85908.1"/>
    <property type="molecule type" value="Genomic_DNA"/>
</dbReference>
<proteinExistence type="predicted"/>
<comment type="caution">
    <text evidence="1">The sequence shown here is derived from an EMBL/GenBank/DDBJ whole genome shotgun (WGS) entry which is preliminary data.</text>
</comment>
<dbReference type="Proteomes" id="UP000236725">
    <property type="component" value="Unassembled WGS sequence"/>
</dbReference>